<dbReference type="Proteomes" id="UP000610960">
    <property type="component" value="Unassembled WGS sequence"/>
</dbReference>
<accession>A0A830GZA3</accession>
<sequence length="287" mass="31838">MGFIDAHTHLIFPRLIGVDLESLRRELRDGFTAVDYGSPSDVVRLMDELDIDYVVIMAYPASIYGNVGDLPIKVIKVVAEYGDRFAVFGGVDFQRVRDADEARRELERQYEAGISGLKVHPVHQWVKPNAYRPEEGGLKSLEAAYEFAEDNGLPVTIHTGTSAFSPARNKYGDPMLADDVSVDFPRLTILLAHAGRPIWMQSAFQLARIRSNIYLELSGIPPARLLSYLPRIGELSGKSIYGSDVGSPGVKGLGENLREFLSLDLPREALNAMTALNARQLIKPLQR</sequence>
<evidence type="ECO:0000313" key="4">
    <source>
        <dbReference type="Proteomes" id="UP000610960"/>
    </source>
</evidence>
<dbReference type="PANTHER" id="PTHR21240:SF19">
    <property type="entry name" value="CATALYTIC_ HYDROLASE"/>
    <property type="match status" value="1"/>
</dbReference>
<dbReference type="RefSeq" id="WP_188596628.1">
    <property type="nucleotide sequence ID" value="NZ_BMNL01000003.1"/>
</dbReference>
<dbReference type="Gene3D" id="3.20.20.140">
    <property type="entry name" value="Metal-dependent hydrolases"/>
    <property type="match status" value="1"/>
</dbReference>
<dbReference type="OrthoDB" id="34429at2157"/>
<dbReference type="GO" id="GO:0016787">
    <property type="term" value="F:hydrolase activity"/>
    <property type="evidence" value="ECO:0007669"/>
    <property type="project" value="UniProtKB-KW"/>
</dbReference>
<dbReference type="InterPro" id="IPR032466">
    <property type="entry name" value="Metal_Hydrolase"/>
</dbReference>
<dbReference type="PANTHER" id="PTHR21240">
    <property type="entry name" value="2-AMINO-3-CARBOXYLMUCONATE-6-SEMIALDEHYDE DECARBOXYLASE"/>
    <property type="match status" value="1"/>
</dbReference>
<comment type="caution">
    <text evidence="3">The sequence shown here is derived from an EMBL/GenBank/DDBJ whole genome shotgun (WGS) entry which is preliminary data.</text>
</comment>
<keyword evidence="1" id="KW-0456">Lyase</keyword>
<feature type="domain" description="Amidohydrolase-related" evidence="2">
    <location>
        <begin position="4"/>
        <end position="281"/>
    </location>
</feature>
<evidence type="ECO:0000256" key="1">
    <source>
        <dbReference type="ARBA" id="ARBA00023239"/>
    </source>
</evidence>
<organism evidence="3 4">
    <name type="scientific">Thermocladium modestius</name>
    <dbReference type="NCBI Taxonomy" id="62609"/>
    <lineage>
        <taxon>Archaea</taxon>
        <taxon>Thermoproteota</taxon>
        <taxon>Thermoprotei</taxon>
        <taxon>Thermoproteales</taxon>
        <taxon>Thermoproteaceae</taxon>
        <taxon>Thermocladium</taxon>
    </lineage>
</organism>
<dbReference type="CDD" id="cd01292">
    <property type="entry name" value="metallo-dependent_hydrolases"/>
    <property type="match status" value="1"/>
</dbReference>
<dbReference type="GO" id="GO:0016831">
    <property type="term" value="F:carboxy-lyase activity"/>
    <property type="evidence" value="ECO:0007669"/>
    <property type="project" value="InterPro"/>
</dbReference>
<reference evidence="3" key="1">
    <citation type="journal article" date="2014" name="Int. J. Syst. Evol. Microbiol.">
        <title>Complete genome sequence of Corynebacterium casei LMG S-19264T (=DSM 44701T), isolated from a smear-ripened cheese.</title>
        <authorList>
            <consortium name="US DOE Joint Genome Institute (JGI-PGF)"/>
            <person name="Walter F."/>
            <person name="Albersmeier A."/>
            <person name="Kalinowski J."/>
            <person name="Ruckert C."/>
        </authorList>
    </citation>
    <scope>NUCLEOTIDE SEQUENCE</scope>
    <source>
        <strain evidence="3">JCM 10088</strain>
    </source>
</reference>
<gene>
    <name evidence="3" type="ORF">GCM10007981_13130</name>
</gene>
<dbReference type="Pfam" id="PF04909">
    <property type="entry name" value="Amidohydro_2"/>
    <property type="match status" value="1"/>
</dbReference>
<proteinExistence type="predicted"/>
<dbReference type="InterPro" id="IPR032465">
    <property type="entry name" value="ACMSD"/>
</dbReference>
<protein>
    <submittedName>
        <fullName evidence="3">Amidohydrolase</fullName>
    </submittedName>
</protein>
<dbReference type="InterPro" id="IPR006680">
    <property type="entry name" value="Amidohydro-rel"/>
</dbReference>
<name>A0A830GZA3_9CREN</name>
<dbReference type="AlphaFoldDB" id="A0A830GZA3"/>
<dbReference type="SUPFAM" id="SSF51556">
    <property type="entry name" value="Metallo-dependent hydrolases"/>
    <property type="match status" value="1"/>
</dbReference>
<evidence type="ECO:0000259" key="2">
    <source>
        <dbReference type="Pfam" id="PF04909"/>
    </source>
</evidence>
<keyword evidence="4" id="KW-1185">Reference proteome</keyword>
<dbReference type="EMBL" id="BMNL01000003">
    <property type="protein sequence ID" value="GGP21412.1"/>
    <property type="molecule type" value="Genomic_DNA"/>
</dbReference>
<evidence type="ECO:0000313" key="3">
    <source>
        <dbReference type="EMBL" id="GGP21412.1"/>
    </source>
</evidence>
<reference evidence="3" key="2">
    <citation type="submission" date="2020-09" db="EMBL/GenBank/DDBJ databases">
        <authorList>
            <person name="Sun Q."/>
            <person name="Ohkuma M."/>
        </authorList>
    </citation>
    <scope>NUCLEOTIDE SEQUENCE</scope>
    <source>
        <strain evidence="3">JCM 10088</strain>
    </source>
</reference>
<keyword evidence="3" id="KW-0378">Hydrolase</keyword>